<dbReference type="EMBL" id="JABXXR010000050">
    <property type="protein sequence ID" value="NVN40553.1"/>
    <property type="molecule type" value="Genomic_DNA"/>
</dbReference>
<evidence type="ECO:0000259" key="7">
    <source>
        <dbReference type="Pfam" id="PF00296"/>
    </source>
</evidence>
<name>A0A850PCB8_9PROT</name>
<feature type="binding site" evidence="6">
    <location>
        <position position="102"/>
    </location>
    <ligand>
        <name>FMN</name>
        <dbReference type="ChEBI" id="CHEBI:58210"/>
    </ligand>
</feature>
<dbReference type="Pfam" id="PF00296">
    <property type="entry name" value="Bac_luciferase"/>
    <property type="match status" value="1"/>
</dbReference>
<keyword evidence="2 6" id="KW-0288">FMN</keyword>
<dbReference type="Proteomes" id="UP000585665">
    <property type="component" value="Unassembled WGS sequence"/>
</dbReference>
<dbReference type="InterPro" id="IPR051260">
    <property type="entry name" value="Diverse_substr_monoxygenases"/>
</dbReference>
<evidence type="ECO:0000256" key="2">
    <source>
        <dbReference type="ARBA" id="ARBA00022643"/>
    </source>
</evidence>
<comment type="similarity">
    <text evidence="5">Belongs to the NtaA/SnaA/DszA monooxygenase family.</text>
</comment>
<dbReference type="PANTHER" id="PTHR30011">
    <property type="entry name" value="ALKANESULFONATE MONOOXYGENASE-RELATED"/>
    <property type="match status" value="1"/>
</dbReference>
<evidence type="ECO:0000256" key="5">
    <source>
        <dbReference type="ARBA" id="ARBA00033748"/>
    </source>
</evidence>
<dbReference type="InterPro" id="IPR011251">
    <property type="entry name" value="Luciferase-like_dom"/>
</dbReference>
<dbReference type="InterPro" id="IPR016215">
    <property type="entry name" value="NTA_MOA"/>
</dbReference>
<dbReference type="InterPro" id="IPR036661">
    <property type="entry name" value="Luciferase-like_sf"/>
</dbReference>
<keyword evidence="9" id="KW-1185">Reference proteome</keyword>
<evidence type="ECO:0000313" key="8">
    <source>
        <dbReference type="EMBL" id="NVN40553.1"/>
    </source>
</evidence>
<dbReference type="RefSeq" id="WP_176613513.1">
    <property type="nucleotide sequence ID" value="NZ_JABXXR010000050.1"/>
</dbReference>
<evidence type="ECO:0000256" key="1">
    <source>
        <dbReference type="ARBA" id="ARBA00022630"/>
    </source>
</evidence>
<dbReference type="GO" id="GO:0004497">
    <property type="term" value="F:monooxygenase activity"/>
    <property type="evidence" value="ECO:0007669"/>
    <property type="project" value="UniProtKB-KW"/>
</dbReference>
<feature type="binding site" evidence="6">
    <location>
        <position position="156"/>
    </location>
    <ligand>
        <name>FMN</name>
        <dbReference type="ChEBI" id="CHEBI:58210"/>
    </ligand>
</feature>
<dbReference type="NCBIfam" id="TIGR03860">
    <property type="entry name" value="FMN_nitrolo"/>
    <property type="match status" value="1"/>
</dbReference>
<accession>A0A850PCB8</accession>
<proteinExistence type="inferred from homology"/>
<evidence type="ECO:0000313" key="9">
    <source>
        <dbReference type="Proteomes" id="UP000585665"/>
    </source>
</evidence>
<dbReference type="Gene3D" id="3.20.20.30">
    <property type="entry name" value="Luciferase-like domain"/>
    <property type="match status" value="1"/>
</dbReference>
<keyword evidence="3" id="KW-0560">Oxidoreductase</keyword>
<dbReference type="CDD" id="cd01095">
    <property type="entry name" value="Nitrilotriacetate_monoxgenase"/>
    <property type="match status" value="1"/>
</dbReference>
<dbReference type="AlphaFoldDB" id="A0A850PCB8"/>
<feature type="binding site" evidence="6">
    <location>
        <position position="227"/>
    </location>
    <ligand>
        <name>FMN</name>
        <dbReference type="ChEBI" id="CHEBI:58210"/>
    </ligand>
</feature>
<keyword evidence="4" id="KW-0503">Monooxygenase</keyword>
<feature type="binding site" evidence="6">
    <location>
        <position position="58"/>
    </location>
    <ligand>
        <name>FMN</name>
        <dbReference type="ChEBI" id="CHEBI:58210"/>
    </ligand>
</feature>
<gene>
    <name evidence="8" type="ORF">HUK82_08250</name>
</gene>
<evidence type="ECO:0000256" key="3">
    <source>
        <dbReference type="ARBA" id="ARBA00023002"/>
    </source>
</evidence>
<comment type="caution">
    <text evidence="8">The sequence shown here is derived from an EMBL/GenBank/DDBJ whole genome shotgun (WGS) entry which is preliminary data.</text>
</comment>
<evidence type="ECO:0000256" key="6">
    <source>
        <dbReference type="PIRSR" id="PIRSR000337-1"/>
    </source>
</evidence>
<protein>
    <submittedName>
        <fullName evidence="8">LLM class flavin-dependent oxidoreductase</fullName>
    </submittedName>
</protein>
<evidence type="ECO:0000256" key="4">
    <source>
        <dbReference type="ARBA" id="ARBA00023033"/>
    </source>
</evidence>
<keyword evidence="1 6" id="KW-0285">Flavoprotein</keyword>
<feature type="domain" description="Luciferase-like" evidence="7">
    <location>
        <begin position="24"/>
        <end position="386"/>
    </location>
</feature>
<dbReference type="GO" id="GO:0016705">
    <property type="term" value="F:oxidoreductase activity, acting on paired donors, with incorporation or reduction of molecular oxygen"/>
    <property type="evidence" value="ECO:0007669"/>
    <property type="project" value="InterPro"/>
</dbReference>
<sequence>MSAAPRMVLGLSMRYLGYHAGAWRHPDANPAGTADFDHFSRLAIEAEDAGIDLLFLADGVAVRVNDTPAGAFAQSSQVADLEPLTLLSGLAAVTSRVGLIATASTTYNEPYHVARTYASLDRISNGRAGWNVVTSWSDAEARNFGREHTLDYETRYERAQEFVDVVRGLWRSWEPGALVHDKSAGRFLDPARLHALNHVGPHFTVRGPLSVPPSPQGRPVIVQAGASPAGIELAARHADVIYTVPQDLDAAIAYRAALDAKLREVGRDPASVRVLPGIVPFTADTDALARAHYDELNALVPTELGLSYLRAQLGDLSGCELDGPVPEPTDPAVRSIARNLIDMARRDGLTLRQLSQVVAAGFGARVLVGSGRAIADDLQRWMESGAIDGFNLCLPLLPDSLTRFATHVLPELRARGLFRPITEPVTLRERLGLPALAYGQR</sequence>
<organism evidence="8 9">
    <name type="scientific">Ameyamaea chiangmaiensis</name>
    <dbReference type="NCBI Taxonomy" id="442969"/>
    <lineage>
        <taxon>Bacteria</taxon>
        <taxon>Pseudomonadati</taxon>
        <taxon>Pseudomonadota</taxon>
        <taxon>Alphaproteobacteria</taxon>
        <taxon>Acetobacterales</taxon>
        <taxon>Acetobacteraceae</taxon>
        <taxon>Ameyamaea</taxon>
    </lineage>
</organism>
<dbReference type="PIRSF" id="PIRSF000337">
    <property type="entry name" value="NTA_MOA"/>
    <property type="match status" value="1"/>
</dbReference>
<dbReference type="PANTHER" id="PTHR30011:SF16">
    <property type="entry name" value="C2H2 FINGER DOMAIN TRANSCRIPTION FACTOR (EUROFUNG)-RELATED"/>
    <property type="match status" value="1"/>
</dbReference>
<reference evidence="8 9" key="1">
    <citation type="submission" date="2020-06" db="EMBL/GenBank/DDBJ databases">
        <title>Description of novel acetic acid bacteria.</title>
        <authorList>
            <person name="Sombolestani A."/>
        </authorList>
    </citation>
    <scope>NUCLEOTIDE SEQUENCE [LARGE SCALE GENOMIC DNA]</scope>
    <source>
        <strain evidence="8 9">LMG 27010</strain>
    </source>
</reference>
<dbReference type="SUPFAM" id="SSF51679">
    <property type="entry name" value="Bacterial luciferase-like"/>
    <property type="match status" value="1"/>
</dbReference>